<gene>
    <name evidence="9" type="ORF">ETD96_33625</name>
</gene>
<proteinExistence type="predicted"/>
<dbReference type="PANTHER" id="PTHR36923:SF3">
    <property type="entry name" value="FERREDOXIN"/>
    <property type="match status" value="1"/>
</dbReference>
<dbReference type="RefSeq" id="WP_138640522.1">
    <property type="nucleotide sequence ID" value="NZ_JASWDG010000048.1"/>
</dbReference>
<dbReference type="InterPro" id="IPR001080">
    <property type="entry name" value="3Fe4S_ferredoxin"/>
</dbReference>
<evidence type="ECO:0000256" key="4">
    <source>
        <dbReference type="ARBA" id="ARBA00022982"/>
    </source>
</evidence>
<keyword evidence="4 8" id="KW-0249">Electron transport</keyword>
<dbReference type="OrthoDB" id="9803319at2"/>
<keyword evidence="2 8" id="KW-0813">Transport</keyword>
<dbReference type="GO" id="GO:0005506">
    <property type="term" value="F:iron ion binding"/>
    <property type="evidence" value="ECO:0007669"/>
    <property type="project" value="UniProtKB-UniRule"/>
</dbReference>
<keyword evidence="7" id="KW-0003">3Fe-4S</keyword>
<keyword evidence="5 8" id="KW-0408">Iron</keyword>
<sequence>MKVFVDATKCSGYGTCAEIAPDLFQLDDWGYAAVTGDGVPADPEAARRAAAQCPESAITIED</sequence>
<dbReference type="EMBL" id="VCKZ01000340">
    <property type="protein sequence ID" value="TMR30478.1"/>
    <property type="molecule type" value="Genomic_DNA"/>
</dbReference>
<dbReference type="GO" id="GO:0051538">
    <property type="term" value="F:3 iron, 4 sulfur cluster binding"/>
    <property type="evidence" value="ECO:0007669"/>
    <property type="project" value="UniProtKB-KW"/>
</dbReference>
<comment type="caution">
    <text evidence="9">The sequence shown here is derived from an EMBL/GenBank/DDBJ whole genome shotgun (WGS) entry which is preliminary data.</text>
</comment>
<evidence type="ECO:0000256" key="3">
    <source>
        <dbReference type="ARBA" id="ARBA00022723"/>
    </source>
</evidence>
<organism evidence="9 10">
    <name type="scientific">Actinomadura geliboluensis</name>
    <dbReference type="NCBI Taxonomy" id="882440"/>
    <lineage>
        <taxon>Bacteria</taxon>
        <taxon>Bacillati</taxon>
        <taxon>Actinomycetota</taxon>
        <taxon>Actinomycetes</taxon>
        <taxon>Streptosporangiales</taxon>
        <taxon>Thermomonosporaceae</taxon>
        <taxon>Actinomadura</taxon>
    </lineage>
</organism>
<evidence type="ECO:0000256" key="1">
    <source>
        <dbReference type="ARBA" id="ARBA00001927"/>
    </source>
</evidence>
<keyword evidence="10" id="KW-1185">Reference proteome</keyword>
<dbReference type="PRINTS" id="PR00352">
    <property type="entry name" value="3FE4SFRDOXIN"/>
</dbReference>
<evidence type="ECO:0000256" key="7">
    <source>
        <dbReference type="ARBA" id="ARBA00023291"/>
    </source>
</evidence>
<dbReference type="SUPFAM" id="SSF54862">
    <property type="entry name" value="4Fe-4S ferredoxins"/>
    <property type="match status" value="1"/>
</dbReference>
<protein>
    <recommendedName>
        <fullName evidence="8">Ferredoxin</fullName>
    </recommendedName>
</protein>
<keyword evidence="6 8" id="KW-0411">Iron-sulfur</keyword>
<name>A0A5S4GBT8_9ACTN</name>
<dbReference type="GO" id="GO:0009055">
    <property type="term" value="F:electron transfer activity"/>
    <property type="evidence" value="ECO:0007669"/>
    <property type="project" value="UniProtKB-UniRule"/>
</dbReference>
<evidence type="ECO:0000256" key="5">
    <source>
        <dbReference type="ARBA" id="ARBA00023004"/>
    </source>
</evidence>
<evidence type="ECO:0000256" key="6">
    <source>
        <dbReference type="ARBA" id="ARBA00023014"/>
    </source>
</evidence>
<accession>A0A5S4GBT8</accession>
<reference evidence="9 10" key="1">
    <citation type="submission" date="2019-05" db="EMBL/GenBank/DDBJ databases">
        <title>Draft genome sequence of Actinomadura geliboluensis A8036.</title>
        <authorList>
            <person name="Saricaoglu S."/>
            <person name="Isik K."/>
        </authorList>
    </citation>
    <scope>NUCLEOTIDE SEQUENCE [LARGE SCALE GENOMIC DNA]</scope>
    <source>
        <strain evidence="9 10">A8036</strain>
    </source>
</reference>
<comment type="function">
    <text evidence="8">Ferredoxins are iron-sulfur proteins that transfer electrons in a wide variety of metabolic reactions.</text>
</comment>
<dbReference type="Proteomes" id="UP000305238">
    <property type="component" value="Unassembled WGS sequence"/>
</dbReference>
<comment type="cofactor">
    <cofactor evidence="1">
        <name>[3Fe-4S] cluster</name>
        <dbReference type="ChEBI" id="CHEBI:21137"/>
    </cofactor>
</comment>
<evidence type="ECO:0000256" key="8">
    <source>
        <dbReference type="RuleBase" id="RU368020"/>
    </source>
</evidence>
<dbReference type="AlphaFoldDB" id="A0A5S4GBT8"/>
<evidence type="ECO:0000313" key="10">
    <source>
        <dbReference type="Proteomes" id="UP000305238"/>
    </source>
</evidence>
<evidence type="ECO:0000313" key="9">
    <source>
        <dbReference type="EMBL" id="TMR30478.1"/>
    </source>
</evidence>
<dbReference type="Pfam" id="PF13459">
    <property type="entry name" value="Fer4_15"/>
    <property type="match status" value="1"/>
</dbReference>
<dbReference type="Gene3D" id="3.30.70.20">
    <property type="match status" value="1"/>
</dbReference>
<dbReference type="PANTHER" id="PTHR36923">
    <property type="entry name" value="FERREDOXIN"/>
    <property type="match status" value="1"/>
</dbReference>
<evidence type="ECO:0000256" key="2">
    <source>
        <dbReference type="ARBA" id="ARBA00022448"/>
    </source>
</evidence>
<dbReference type="InterPro" id="IPR051269">
    <property type="entry name" value="Fe-S_cluster_ET"/>
</dbReference>
<keyword evidence="3 8" id="KW-0479">Metal-binding</keyword>